<dbReference type="InterPro" id="IPR027417">
    <property type="entry name" value="P-loop_NTPase"/>
</dbReference>
<dbReference type="PROSITE" id="PS00870">
    <property type="entry name" value="CLPAB_1"/>
    <property type="match status" value="1"/>
</dbReference>
<dbReference type="Gene3D" id="3.40.50.300">
    <property type="entry name" value="P-loop containing nucleotide triphosphate hydrolases"/>
    <property type="match status" value="2"/>
</dbReference>
<dbReference type="GO" id="GO:0005737">
    <property type="term" value="C:cytoplasm"/>
    <property type="evidence" value="ECO:0007669"/>
    <property type="project" value="TreeGrafter"/>
</dbReference>
<dbReference type="CDD" id="cd00009">
    <property type="entry name" value="AAA"/>
    <property type="match status" value="1"/>
</dbReference>
<proteinExistence type="predicted"/>
<dbReference type="PANTHER" id="PTHR11638">
    <property type="entry name" value="ATP-DEPENDENT CLP PROTEASE"/>
    <property type="match status" value="1"/>
</dbReference>
<dbReference type="PANTHER" id="PTHR11638:SF189">
    <property type="entry name" value="CLP R DOMAIN-CONTAINING PROTEIN"/>
    <property type="match status" value="1"/>
</dbReference>
<dbReference type="Proteomes" id="UP000541444">
    <property type="component" value="Unassembled WGS sequence"/>
</dbReference>
<protein>
    <recommendedName>
        <fullName evidence="8">AAA+ ATPase domain-containing protein</fullName>
    </recommendedName>
</protein>
<reference evidence="6 7" key="1">
    <citation type="journal article" date="2020" name="IScience">
        <title>Genome Sequencing of the Endangered Kingdonia uniflora (Circaeasteraceae, Ranunculales) Reveals Potential Mechanisms of Evolutionary Specialization.</title>
        <authorList>
            <person name="Sun Y."/>
            <person name="Deng T."/>
            <person name="Zhang A."/>
            <person name="Moore M.J."/>
            <person name="Landis J.B."/>
            <person name="Lin N."/>
            <person name="Zhang H."/>
            <person name="Zhang X."/>
            <person name="Huang J."/>
            <person name="Zhang X."/>
            <person name="Sun H."/>
            <person name="Wang H."/>
        </authorList>
    </citation>
    <scope>NUCLEOTIDE SEQUENCE [LARGE SCALE GENOMIC DNA]</scope>
    <source>
        <strain evidence="6">TB1705</strain>
        <tissue evidence="6">Leaf</tissue>
    </source>
</reference>
<keyword evidence="7" id="KW-1185">Reference proteome</keyword>
<comment type="caution">
    <text evidence="6">The sequence shown here is derived from an EMBL/GenBank/DDBJ whole genome shotgun (WGS) entry which is preliminary data.</text>
</comment>
<dbReference type="SUPFAM" id="SSF50129">
    <property type="entry name" value="GroES-like"/>
    <property type="match status" value="1"/>
</dbReference>
<dbReference type="InterPro" id="IPR018368">
    <property type="entry name" value="ClpA/B_CS1"/>
</dbReference>
<keyword evidence="3" id="KW-0143">Chaperone</keyword>
<evidence type="ECO:0000259" key="5">
    <source>
        <dbReference type="Pfam" id="PF17871"/>
    </source>
</evidence>
<organism evidence="6 7">
    <name type="scientific">Kingdonia uniflora</name>
    <dbReference type="NCBI Taxonomy" id="39325"/>
    <lineage>
        <taxon>Eukaryota</taxon>
        <taxon>Viridiplantae</taxon>
        <taxon>Streptophyta</taxon>
        <taxon>Embryophyta</taxon>
        <taxon>Tracheophyta</taxon>
        <taxon>Spermatophyta</taxon>
        <taxon>Magnoliopsida</taxon>
        <taxon>Ranunculales</taxon>
        <taxon>Circaeasteraceae</taxon>
        <taxon>Kingdonia</taxon>
    </lineage>
</organism>
<evidence type="ECO:0000313" key="6">
    <source>
        <dbReference type="EMBL" id="KAF6134899.1"/>
    </source>
</evidence>
<dbReference type="InterPro" id="IPR041546">
    <property type="entry name" value="ClpA/ClpB_AAA_lid"/>
</dbReference>
<dbReference type="InterPro" id="IPR011032">
    <property type="entry name" value="GroES-like_sf"/>
</dbReference>
<dbReference type="InterPro" id="IPR003959">
    <property type="entry name" value="ATPase_AAA_core"/>
</dbReference>
<keyword evidence="1" id="KW-0547">Nucleotide-binding</keyword>
<dbReference type="Gene3D" id="3.40.50.720">
    <property type="entry name" value="NAD(P)-binding Rossmann-like Domain"/>
    <property type="match status" value="1"/>
</dbReference>
<evidence type="ECO:0000313" key="7">
    <source>
        <dbReference type="Proteomes" id="UP000541444"/>
    </source>
</evidence>
<evidence type="ECO:0008006" key="8">
    <source>
        <dbReference type="Google" id="ProtNLM"/>
    </source>
</evidence>
<dbReference type="InterPro" id="IPR050130">
    <property type="entry name" value="ClpA_ClpB"/>
</dbReference>
<dbReference type="GO" id="GO:0034605">
    <property type="term" value="P:cellular response to heat"/>
    <property type="evidence" value="ECO:0007669"/>
    <property type="project" value="TreeGrafter"/>
</dbReference>
<evidence type="ECO:0000256" key="2">
    <source>
        <dbReference type="ARBA" id="ARBA00022840"/>
    </source>
</evidence>
<dbReference type="Pfam" id="PF17871">
    <property type="entry name" value="AAA_lid_9"/>
    <property type="match status" value="1"/>
</dbReference>
<gene>
    <name evidence="6" type="ORF">GIB67_002300</name>
</gene>
<dbReference type="EMBL" id="JACGCM010002827">
    <property type="protein sequence ID" value="KAF6134899.1"/>
    <property type="molecule type" value="Genomic_DNA"/>
</dbReference>
<dbReference type="AlphaFoldDB" id="A0A7J7KWZ1"/>
<dbReference type="OrthoDB" id="47330at2759"/>
<evidence type="ECO:0000256" key="1">
    <source>
        <dbReference type="ARBA" id="ARBA00022741"/>
    </source>
</evidence>
<dbReference type="SUPFAM" id="SSF52540">
    <property type="entry name" value="P-loop containing nucleoside triphosphate hydrolases"/>
    <property type="match status" value="1"/>
</dbReference>
<evidence type="ECO:0000256" key="3">
    <source>
        <dbReference type="ARBA" id="ARBA00023186"/>
    </source>
</evidence>
<dbReference type="Pfam" id="PF00004">
    <property type="entry name" value="AAA"/>
    <property type="match status" value="1"/>
</dbReference>
<dbReference type="GO" id="GO:0005524">
    <property type="term" value="F:ATP binding"/>
    <property type="evidence" value="ECO:0007669"/>
    <property type="project" value="UniProtKB-KW"/>
</dbReference>
<feature type="domain" description="ClpA/ClpB AAA lid" evidence="5">
    <location>
        <begin position="238"/>
        <end position="279"/>
    </location>
</feature>
<feature type="non-terminal residue" evidence="6">
    <location>
        <position position="1"/>
    </location>
</feature>
<feature type="domain" description="ATPase AAA-type core" evidence="4">
    <location>
        <begin position="113"/>
        <end position="178"/>
    </location>
</feature>
<dbReference type="Gene3D" id="3.90.180.10">
    <property type="entry name" value="Medium-chain alcohol dehydrogenases, catalytic domain"/>
    <property type="match status" value="2"/>
</dbReference>
<keyword evidence="2" id="KW-0067">ATP-binding</keyword>
<accession>A0A7J7KWZ1</accession>
<dbReference type="GO" id="GO:0016887">
    <property type="term" value="F:ATP hydrolysis activity"/>
    <property type="evidence" value="ECO:0007669"/>
    <property type="project" value="InterPro"/>
</dbReference>
<evidence type="ECO:0000259" key="4">
    <source>
        <dbReference type="Pfam" id="PF00004"/>
    </source>
</evidence>
<sequence length="382" mass="43095">VLVKAFYFITFLRFNLKDAIMYGKTCMNLRLIVKMISMLLLLVLVQEPSDVLLKPSDGRIVEKLMKDHNKELLTTYGTDLSKMARQLNPVIGRQEPIDRFVQILCRLSKNNPCLIGEPGAGKSTIAEGLAQCIVDKEVLSTLQDTKLYSIDIARLIAGTHYRGDFEERLVKLIDEAKQIGAGKPSGKQDAANILKPALARGEIKCMAATTHKEYKMHIEKDPALERRFQPVKVPEPTVEKTIQILQGLRAKYETHHKVHYEHEAFVSSANLSHRYIMGTGLDDVLLTITHCGICYTDVAWAKNIPRNTIYPVVPGYVCSRAIYGSVAGGTKDMLEMFDFCAANNIYPEVEVISIQYVNEALERMENRDVKYRFAIDVKNSLK</sequence>
<name>A0A7J7KWZ1_9MAGN</name>